<dbReference type="OrthoDB" id="10051395at2759"/>
<dbReference type="EMBL" id="QWIR01000029">
    <property type="protein sequence ID" value="RMY92512.1"/>
    <property type="molecule type" value="Genomic_DNA"/>
</dbReference>
<dbReference type="AlphaFoldDB" id="A0A3M7FUK4"/>
<accession>A0A3M7FUK4</accession>
<sequence length="254" mass="29269">MAQNVHVADSRPLETTNRPDEWKIEQGLHGAKIPFLDQSGDITVEILPRQWPKEWKDDEAIKAVGNRDELFAAERDGWKGYVEWEKYPEKKAKAHKILTSQNFPPNPEFQLGPMPGTNPVLPGTHWKMWHTAIGGELSTVAEDSWATVLREKYPEMLHLLQFPYNGEPPKRLTTAKPLSVRAAWNWGLHVKSSAHRVKVYSINKKRPLTAHKLELSEKTGSPLAPITWPEEFVTQGWDEYKRFWAEHEPRDVDD</sequence>
<dbReference type="Proteomes" id="UP000268823">
    <property type="component" value="Unassembled WGS sequence"/>
</dbReference>
<gene>
    <name evidence="1" type="ORF">D0861_02482</name>
</gene>
<comment type="caution">
    <text evidence="1">The sequence shown here is derived from an EMBL/GenBank/DDBJ whole genome shotgun (WGS) entry which is preliminary data.</text>
</comment>
<name>A0A3M7FUK4_HORWE</name>
<reference evidence="1 2" key="1">
    <citation type="journal article" date="2018" name="BMC Genomics">
        <title>Genomic evidence for intraspecific hybridization in a clonal and extremely halotolerant yeast.</title>
        <authorList>
            <person name="Gostincar C."/>
            <person name="Stajich J.E."/>
            <person name="Zupancic J."/>
            <person name="Zalar P."/>
            <person name="Gunde-Cimerman N."/>
        </authorList>
    </citation>
    <scope>NUCLEOTIDE SEQUENCE [LARGE SCALE GENOMIC DNA]</scope>
    <source>
        <strain evidence="1 2">EXF-2788</strain>
    </source>
</reference>
<protein>
    <submittedName>
        <fullName evidence="1">Uncharacterized protein</fullName>
    </submittedName>
</protein>
<evidence type="ECO:0000313" key="1">
    <source>
        <dbReference type="EMBL" id="RMY92512.1"/>
    </source>
</evidence>
<evidence type="ECO:0000313" key="2">
    <source>
        <dbReference type="Proteomes" id="UP000268823"/>
    </source>
</evidence>
<proteinExistence type="predicted"/>
<organism evidence="1 2">
    <name type="scientific">Hortaea werneckii</name>
    <name type="common">Black yeast</name>
    <name type="synonym">Cladosporium werneckii</name>
    <dbReference type="NCBI Taxonomy" id="91943"/>
    <lineage>
        <taxon>Eukaryota</taxon>
        <taxon>Fungi</taxon>
        <taxon>Dikarya</taxon>
        <taxon>Ascomycota</taxon>
        <taxon>Pezizomycotina</taxon>
        <taxon>Dothideomycetes</taxon>
        <taxon>Dothideomycetidae</taxon>
        <taxon>Mycosphaerellales</taxon>
        <taxon>Teratosphaeriaceae</taxon>
        <taxon>Hortaea</taxon>
    </lineage>
</organism>